<evidence type="ECO:0008006" key="3">
    <source>
        <dbReference type="Google" id="ProtNLM"/>
    </source>
</evidence>
<dbReference type="Proteomes" id="UP000701853">
    <property type="component" value="Chromosome 6"/>
</dbReference>
<comment type="caution">
    <text evidence="1">The sequence shown here is derived from an EMBL/GenBank/DDBJ whole genome shotgun (WGS) entry which is preliminary data.</text>
</comment>
<dbReference type="EMBL" id="JAHUZN010000006">
    <property type="protein sequence ID" value="KAG8491474.1"/>
    <property type="molecule type" value="Genomic_DNA"/>
</dbReference>
<dbReference type="AlphaFoldDB" id="A0A8J5YRT7"/>
<evidence type="ECO:0000313" key="2">
    <source>
        <dbReference type="Proteomes" id="UP000701853"/>
    </source>
</evidence>
<name>A0A8J5YRT7_9ROSI</name>
<dbReference type="SUPFAM" id="SSF57756">
    <property type="entry name" value="Retrovirus zinc finger-like domains"/>
    <property type="match status" value="1"/>
</dbReference>
<sequence length="219" mass="25095">MTSVGRSLYHGYRGKKDLKRVIEGMPWTFSTHLIVFHKLESREDPLQVPLVFFNFLGSYSQSAYGIYREVIRFKRIRVKMDIWVLLKRNKGIVLDQNCLYERLTLSCFLCGKLGHDEGFCPTQVTLRTQVVGFSWDISLAVTYKRRLTTKENIVSGSSEEGQMELGSDMEDNLLGLIDDKKRYCTHVGNLNVSIKMDLLDLGISTEIFKVAAKKVGQEQ</sequence>
<accession>A0A8J5YRT7</accession>
<protein>
    <recommendedName>
        <fullName evidence="3">CCHC-type domain-containing protein</fullName>
    </recommendedName>
</protein>
<reference evidence="1 2" key="1">
    <citation type="journal article" date="2021" name="bioRxiv">
        <title>The Gossypium anomalum genome as a resource for cotton improvement and evolutionary analysis of hybrid incompatibility.</title>
        <authorList>
            <person name="Grover C.E."/>
            <person name="Yuan D."/>
            <person name="Arick M.A."/>
            <person name="Miller E.R."/>
            <person name="Hu G."/>
            <person name="Peterson D.G."/>
            <person name="Wendel J.F."/>
            <person name="Udall J.A."/>
        </authorList>
    </citation>
    <scope>NUCLEOTIDE SEQUENCE [LARGE SCALE GENOMIC DNA]</scope>
    <source>
        <strain evidence="1">JFW-Udall</strain>
        <tissue evidence="1">Leaf</tissue>
    </source>
</reference>
<evidence type="ECO:0000313" key="1">
    <source>
        <dbReference type="EMBL" id="KAG8491474.1"/>
    </source>
</evidence>
<dbReference type="OrthoDB" id="966987at2759"/>
<gene>
    <name evidence="1" type="ORF">CXB51_014692</name>
</gene>
<dbReference type="InterPro" id="IPR036875">
    <property type="entry name" value="Znf_CCHC_sf"/>
</dbReference>
<organism evidence="1 2">
    <name type="scientific">Gossypium anomalum</name>
    <dbReference type="NCBI Taxonomy" id="47600"/>
    <lineage>
        <taxon>Eukaryota</taxon>
        <taxon>Viridiplantae</taxon>
        <taxon>Streptophyta</taxon>
        <taxon>Embryophyta</taxon>
        <taxon>Tracheophyta</taxon>
        <taxon>Spermatophyta</taxon>
        <taxon>Magnoliopsida</taxon>
        <taxon>eudicotyledons</taxon>
        <taxon>Gunneridae</taxon>
        <taxon>Pentapetalae</taxon>
        <taxon>rosids</taxon>
        <taxon>malvids</taxon>
        <taxon>Malvales</taxon>
        <taxon>Malvaceae</taxon>
        <taxon>Malvoideae</taxon>
        <taxon>Gossypium</taxon>
    </lineage>
</organism>
<dbReference type="GO" id="GO:0008270">
    <property type="term" value="F:zinc ion binding"/>
    <property type="evidence" value="ECO:0007669"/>
    <property type="project" value="InterPro"/>
</dbReference>
<dbReference type="GO" id="GO:0003676">
    <property type="term" value="F:nucleic acid binding"/>
    <property type="evidence" value="ECO:0007669"/>
    <property type="project" value="InterPro"/>
</dbReference>
<proteinExistence type="predicted"/>
<keyword evidence="2" id="KW-1185">Reference proteome</keyword>